<dbReference type="STRING" id="391587.KAOT1_19327"/>
<dbReference type="SUPFAM" id="SSF47598">
    <property type="entry name" value="Ribbon-helix-helix"/>
    <property type="match status" value="1"/>
</dbReference>
<dbReference type="InterPro" id="IPR038296">
    <property type="entry name" value="ParD_sf"/>
</dbReference>
<organism evidence="1 2">
    <name type="scientific">Kordia algicida OT-1</name>
    <dbReference type="NCBI Taxonomy" id="391587"/>
    <lineage>
        <taxon>Bacteria</taxon>
        <taxon>Pseudomonadati</taxon>
        <taxon>Bacteroidota</taxon>
        <taxon>Flavobacteriia</taxon>
        <taxon>Flavobacteriales</taxon>
        <taxon>Flavobacteriaceae</taxon>
        <taxon>Kordia</taxon>
    </lineage>
</organism>
<keyword evidence="2" id="KW-1185">Reference proteome</keyword>
<name>A9DP36_9FLAO</name>
<accession>A9DP36</accession>
<dbReference type="Proteomes" id="UP000002945">
    <property type="component" value="Unassembled WGS sequence"/>
</dbReference>
<dbReference type="HOGENOM" id="CLU_144805_3_1_10"/>
<dbReference type="EMBL" id="ABIB01000002">
    <property type="protein sequence ID" value="EDP97346.1"/>
    <property type="molecule type" value="Genomic_DNA"/>
</dbReference>
<sequence length="95" mass="11074">MELIHFWCNFTPNYNDMARQSISLTEPNDEWLKNQVDKKEYSSKSELVNDLIRQARKQQVQVDWIRAKIEKAEANGFTEDSKEAILAQSKSLLNG</sequence>
<dbReference type="eggNOG" id="COG3609">
    <property type="taxonomic scope" value="Bacteria"/>
</dbReference>
<protein>
    <recommendedName>
        <fullName evidence="3">Antitoxin ParD1/3/4</fullName>
    </recommendedName>
</protein>
<evidence type="ECO:0008006" key="3">
    <source>
        <dbReference type="Google" id="ProtNLM"/>
    </source>
</evidence>
<gene>
    <name evidence="1" type="ORF">KAOT1_19327</name>
</gene>
<dbReference type="InterPro" id="IPR010985">
    <property type="entry name" value="Ribbon_hlx_hlx"/>
</dbReference>
<dbReference type="AlphaFoldDB" id="A9DP36"/>
<dbReference type="Gene3D" id="6.10.10.120">
    <property type="entry name" value="Antitoxin ParD1-like"/>
    <property type="match status" value="1"/>
</dbReference>
<proteinExistence type="predicted"/>
<evidence type="ECO:0000313" key="1">
    <source>
        <dbReference type="EMBL" id="EDP97346.1"/>
    </source>
</evidence>
<comment type="caution">
    <text evidence="1">The sequence shown here is derived from an EMBL/GenBank/DDBJ whole genome shotgun (WGS) entry which is preliminary data.</text>
</comment>
<reference evidence="1 2" key="1">
    <citation type="journal article" date="2011" name="J. Bacteriol.">
        <title>Genome sequence of the algicidal bacterium Kordia algicida OT-1.</title>
        <authorList>
            <person name="Lee H.S."/>
            <person name="Kang S.G."/>
            <person name="Kwon K.K."/>
            <person name="Lee J.H."/>
            <person name="Kim S.J."/>
        </authorList>
    </citation>
    <scope>NUCLEOTIDE SEQUENCE [LARGE SCALE GENOMIC DNA]</scope>
    <source>
        <strain evidence="1 2">OT-1</strain>
    </source>
</reference>
<evidence type="ECO:0000313" key="2">
    <source>
        <dbReference type="Proteomes" id="UP000002945"/>
    </source>
</evidence>
<dbReference type="GO" id="GO:0006355">
    <property type="term" value="P:regulation of DNA-templated transcription"/>
    <property type="evidence" value="ECO:0007669"/>
    <property type="project" value="InterPro"/>
</dbReference>